<evidence type="ECO:0000313" key="1">
    <source>
        <dbReference type="EMBL" id="KAJ8479507.1"/>
    </source>
</evidence>
<protein>
    <submittedName>
        <fullName evidence="1">Uncharacterized protein</fullName>
    </submittedName>
</protein>
<gene>
    <name evidence="1" type="ORF">OPV22_023234</name>
</gene>
<proteinExistence type="predicted"/>
<dbReference type="EMBL" id="JAQQAF010000006">
    <property type="protein sequence ID" value="KAJ8479507.1"/>
    <property type="molecule type" value="Genomic_DNA"/>
</dbReference>
<evidence type="ECO:0000313" key="2">
    <source>
        <dbReference type="Proteomes" id="UP001222027"/>
    </source>
</evidence>
<dbReference type="Proteomes" id="UP001222027">
    <property type="component" value="Unassembled WGS sequence"/>
</dbReference>
<reference evidence="1 2" key="1">
    <citation type="submission" date="2022-12" db="EMBL/GenBank/DDBJ databases">
        <title>Chromosome-scale assembly of the Ensete ventricosum genome.</title>
        <authorList>
            <person name="Dussert Y."/>
            <person name="Stocks J."/>
            <person name="Wendawek A."/>
            <person name="Woldeyes F."/>
            <person name="Nichols R.A."/>
            <person name="Borrell J.S."/>
        </authorList>
    </citation>
    <scope>NUCLEOTIDE SEQUENCE [LARGE SCALE GENOMIC DNA]</scope>
    <source>
        <strain evidence="2">cv. Maze</strain>
        <tissue evidence="1">Seeds</tissue>
    </source>
</reference>
<name>A0AAV8QSG8_ENSVE</name>
<accession>A0AAV8QSG8</accession>
<keyword evidence="2" id="KW-1185">Reference proteome</keyword>
<sequence>MGNHKGQFTASMPMSGLVGAGSSIILRLCLGQERCGYLYVVRGQKKWQRHQKRDRKLQIKSRKLVGAITYSHFYAFLAEKKKLGYAPSCFSDPNLRQSNFGPIPCPGRRREGSSFQAPSEWIEIGLSAAQGKLCHISS</sequence>
<organism evidence="1 2">
    <name type="scientific">Ensete ventricosum</name>
    <name type="common">Abyssinian banana</name>
    <name type="synonym">Musa ensete</name>
    <dbReference type="NCBI Taxonomy" id="4639"/>
    <lineage>
        <taxon>Eukaryota</taxon>
        <taxon>Viridiplantae</taxon>
        <taxon>Streptophyta</taxon>
        <taxon>Embryophyta</taxon>
        <taxon>Tracheophyta</taxon>
        <taxon>Spermatophyta</taxon>
        <taxon>Magnoliopsida</taxon>
        <taxon>Liliopsida</taxon>
        <taxon>Zingiberales</taxon>
        <taxon>Musaceae</taxon>
        <taxon>Ensete</taxon>
    </lineage>
</organism>
<comment type="caution">
    <text evidence="1">The sequence shown here is derived from an EMBL/GenBank/DDBJ whole genome shotgun (WGS) entry which is preliminary data.</text>
</comment>
<dbReference type="AlphaFoldDB" id="A0AAV8QSG8"/>